<sequence length="351" mass="41041">MINSIEIKNFKGIKDLKLEDFSKINFFVGKANTGKTSILEALYAFLLKNPNDIIQLLDVRKIHVDDDAFQSFFYDYDLNKKPLIESDKNKLKIDCDKNISYTNVPFDKQDNLITETSRGINEINFIYENFQGVETTFNIKKTFPNPGQIQFQQTMNLRPNKNKEIKISMTLSVDFIYQNSFYDKNLINHLSLILSDKQKREELKRICKEFSDDIEELSFIDGKIVTQKSNLNHTINFKLLGEGFKKYIAIRASILSGKKYILIDELENGLHYEGIEKLLNAILKTNNDVQFFITTHNLELLQKLSEILYREKNEKVSVFNIYENKNKQIKSVKLTQEELISNIENNNEIRD</sequence>
<protein>
    <submittedName>
        <fullName evidence="1">AAA family ATPase</fullName>
    </submittedName>
</protein>
<dbReference type="PANTHER" id="PTHR43581:SF4">
    <property type="entry name" value="ATP_GTP PHOSPHATASE"/>
    <property type="match status" value="1"/>
</dbReference>
<evidence type="ECO:0000313" key="1">
    <source>
        <dbReference type="EMBL" id="ELD5186798.1"/>
    </source>
</evidence>
<dbReference type="GO" id="GO:0005524">
    <property type="term" value="F:ATP binding"/>
    <property type="evidence" value="ECO:0007669"/>
    <property type="project" value="InterPro"/>
</dbReference>
<dbReference type="GO" id="GO:0016887">
    <property type="term" value="F:ATP hydrolysis activity"/>
    <property type="evidence" value="ECO:0007669"/>
    <property type="project" value="InterPro"/>
</dbReference>
<organism evidence="1 2">
    <name type="scientific">Campylobacter jejuni</name>
    <dbReference type="NCBI Taxonomy" id="197"/>
    <lineage>
        <taxon>Bacteria</taxon>
        <taxon>Pseudomonadati</taxon>
        <taxon>Campylobacterota</taxon>
        <taxon>Epsilonproteobacteria</taxon>
        <taxon>Campylobacterales</taxon>
        <taxon>Campylobacteraceae</taxon>
        <taxon>Campylobacter</taxon>
    </lineage>
</organism>
<dbReference type="Gene3D" id="3.40.50.300">
    <property type="entry name" value="P-loop containing nucleotide triphosphate hydrolases"/>
    <property type="match status" value="1"/>
</dbReference>
<dbReference type="InterPro" id="IPR003959">
    <property type="entry name" value="ATPase_AAA_core"/>
</dbReference>
<dbReference type="Proteomes" id="UP001183411">
    <property type="component" value="Unassembled WGS sequence"/>
</dbReference>
<gene>
    <name evidence="1" type="ORF">QQI97_000959</name>
</gene>
<dbReference type="Pfam" id="PF13304">
    <property type="entry name" value="AAA_21"/>
    <property type="match status" value="1"/>
</dbReference>
<dbReference type="PANTHER" id="PTHR43581">
    <property type="entry name" value="ATP/GTP PHOSPHATASE"/>
    <property type="match status" value="1"/>
</dbReference>
<name>A0AAD2Z215_CAMJU</name>
<dbReference type="RefSeq" id="WP_002868740.1">
    <property type="nucleotide sequence ID" value="NZ_AACERE020000013.1"/>
</dbReference>
<dbReference type="InterPro" id="IPR027417">
    <property type="entry name" value="P-loop_NTPase"/>
</dbReference>
<dbReference type="AlphaFoldDB" id="A0AAD2Z215"/>
<dbReference type="CDD" id="cd00267">
    <property type="entry name" value="ABC_ATPase"/>
    <property type="match status" value="1"/>
</dbReference>
<comment type="caution">
    <text evidence="1">The sequence shown here is derived from an EMBL/GenBank/DDBJ whole genome shotgun (WGS) entry which is preliminary data.</text>
</comment>
<dbReference type="EMBL" id="ABMIIH010000005">
    <property type="protein sequence ID" value="ELD5186798.1"/>
    <property type="molecule type" value="Genomic_DNA"/>
</dbReference>
<dbReference type="InterPro" id="IPR051396">
    <property type="entry name" value="Bact_Antivir_Def_Nuclease"/>
</dbReference>
<accession>A0AAD2Z215</accession>
<evidence type="ECO:0000313" key="2">
    <source>
        <dbReference type="Proteomes" id="UP001183411"/>
    </source>
</evidence>
<reference evidence="1" key="1">
    <citation type="submission" date="2023-06" db="EMBL/GenBank/DDBJ databases">
        <authorList>
            <consortium name="PulseNet: The National Subtyping Network for Foodborne Disease Surveillance"/>
        </authorList>
    </citation>
    <scope>NUCLEOTIDE SEQUENCE</scope>
    <source>
        <strain evidence="1">PNUSAC035917</strain>
    </source>
</reference>
<dbReference type="SUPFAM" id="SSF52540">
    <property type="entry name" value="P-loop containing nucleoside triphosphate hydrolases"/>
    <property type="match status" value="1"/>
</dbReference>
<proteinExistence type="predicted"/>